<dbReference type="Proteomes" id="UP001647509">
    <property type="component" value="Unassembled WGS sequence"/>
</dbReference>
<protein>
    <submittedName>
        <fullName evidence="1">T9SS type A sorting domain-containing protein</fullName>
    </submittedName>
</protein>
<sequence>MKTKLLLAALFTASFGFAQTNLVQNGDLDTHTVDPNDNADTFDMTPPEDIDGGSDNSPYFLVWNNTDLDTWLETFYGDDSEQPGSTSDGTFDAAGNKTRGVKLGEASRRLYQKVSVTLGATYKFSVDSRSEAENVTTEFFMLNEEILSEDALAHDGDMVDGYLHITNDFNSSKGNATTNTFTNNSVTFTATADFVVIYGRALQAVNSSNEVFYDNFVLVEDTTASVEDATSSEFAIYPNPANDILNIKSNNLQISAVSIYSLLGKSVYKNNQFSGSIIDLSSINRGVYILKIEASGRTFSKKLVVQ</sequence>
<proteinExistence type="predicted"/>
<name>A0ACC5U6U8_9FLAO</name>
<reference evidence="1" key="1">
    <citation type="submission" date="2021-05" db="EMBL/GenBank/DDBJ databases">
        <title>Draft genomes of bacteria isolated from model marine particles.</title>
        <authorList>
            <person name="Datta M.S."/>
            <person name="Schwartzman J.A."/>
            <person name="Enke T.N."/>
            <person name="Saavedra J."/>
            <person name="Cermak N."/>
            <person name="Cordero O.X."/>
        </authorList>
    </citation>
    <scope>NUCLEOTIDE SEQUENCE</scope>
    <source>
        <strain evidence="1">I2M19</strain>
    </source>
</reference>
<accession>A0ACC5U6U8</accession>
<organism evidence="1 2">
    <name type="scientific">Pseudotamlana agarivorans</name>
    <dbReference type="NCBI Taxonomy" id="481183"/>
    <lineage>
        <taxon>Bacteria</taxon>
        <taxon>Pseudomonadati</taxon>
        <taxon>Bacteroidota</taxon>
        <taxon>Flavobacteriia</taxon>
        <taxon>Flavobacteriales</taxon>
        <taxon>Flavobacteriaceae</taxon>
        <taxon>Pseudotamlana</taxon>
    </lineage>
</organism>
<comment type="caution">
    <text evidence="1">The sequence shown here is derived from an EMBL/GenBank/DDBJ whole genome shotgun (WGS) entry which is preliminary data.</text>
</comment>
<evidence type="ECO:0000313" key="2">
    <source>
        <dbReference type="Proteomes" id="UP001647509"/>
    </source>
</evidence>
<dbReference type="EMBL" id="JAHKPD010000008">
    <property type="protein sequence ID" value="MBU2949945.1"/>
    <property type="molecule type" value="Genomic_DNA"/>
</dbReference>
<gene>
    <name evidence="1" type="ORF">KO493_04455</name>
</gene>
<keyword evidence="2" id="KW-1185">Reference proteome</keyword>
<evidence type="ECO:0000313" key="1">
    <source>
        <dbReference type="EMBL" id="MBU2949945.1"/>
    </source>
</evidence>